<evidence type="ECO:0000313" key="6">
    <source>
        <dbReference type="Proteomes" id="UP000656077"/>
    </source>
</evidence>
<dbReference type="Pfam" id="PF12844">
    <property type="entry name" value="HTH_19"/>
    <property type="match status" value="1"/>
</dbReference>
<evidence type="ECO:0000256" key="2">
    <source>
        <dbReference type="ARBA" id="ARBA00023125"/>
    </source>
</evidence>
<dbReference type="GO" id="GO:0003677">
    <property type="term" value="F:DNA binding"/>
    <property type="evidence" value="ECO:0007669"/>
    <property type="project" value="UniProtKB-KW"/>
</dbReference>
<protein>
    <submittedName>
        <fullName evidence="5">Helix-turn-helix domain-containing protein</fullName>
    </submittedName>
</protein>
<accession>A0A964RK78</accession>
<dbReference type="InterPro" id="IPR010982">
    <property type="entry name" value="Lambda_DNA-bd_dom_sf"/>
</dbReference>
<dbReference type="AlphaFoldDB" id="A0A964RK78"/>
<dbReference type="CDD" id="cd00093">
    <property type="entry name" value="HTH_XRE"/>
    <property type="match status" value="1"/>
</dbReference>
<dbReference type="Gene3D" id="1.10.260.40">
    <property type="entry name" value="lambda repressor-like DNA-binding domains"/>
    <property type="match status" value="1"/>
</dbReference>
<dbReference type="PROSITE" id="PS50943">
    <property type="entry name" value="HTH_CROC1"/>
    <property type="match status" value="1"/>
</dbReference>
<proteinExistence type="predicted"/>
<dbReference type="InterPro" id="IPR001387">
    <property type="entry name" value="Cro/C1-type_HTH"/>
</dbReference>
<gene>
    <name evidence="5" type="ORF">GKZ28_05350</name>
</gene>
<evidence type="ECO:0000313" key="5">
    <source>
        <dbReference type="EMBL" id="MVX63123.1"/>
    </source>
</evidence>
<dbReference type="EMBL" id="WSRQ01000006">
    <property type="protein sequence ID" value="MVX63123.1"/>
    <property type="molecule type" value="Genomic_DNA"/>
</dbReference>
<dbReference type="PANTHER" id="PTHR40661">
    <property type="match status" value="1"/>
</dbReference>
<name>A0A964RK78_9CLOT</name>
<keyword evidence="2" id="KW-0238">DNA-binding</keyword>
<organism evidence="5 6">
    <name type="scientific">Clostridium chromiireducens</name>
    <dbReference type="NCBI Taxonomy" id="225345"/>
    <lineage>
        <taxon>Bacteria</taxon>
        <taxon>Bacillati</taxon>
        <taxon>Bacillota</taxon>
        <taxon>Clostridia</taxon>
        <taxon>Eubacteriales</taxon>
        <taxon>Clostridiaceae</taxon>
        <taxon>Clostridium</taxon>
    </lineage>
</organism>
<feature type="domain" description="HTH cro/C1-type" evidence="4">
    <location>
        <begin position="9"/>
        <end position="63"/>
    </location>
</feature>
<evidence type="ECO:0000259" key="4">
    <source>
        <dbReference type="PROSITE" id="PS50943"/>
    </source>
</evidence>
<dbReference type="PANTHER" id="PTHR40661:SF1">
    <property type="entry name" value="HTH CRO_C1-TYPE DOMAIN-CONTAINING PROTEIN"/>
    <property type="match status" value="1"/>
</dbReference>
<comment type="caution">
    <text evidence="5">The sequence shown here is derived from an EMBL/GenBank/DDBJ whole genome shotgun (WGS) entry which is preliminary data.</text>
</comment>
<sequence>MQSTISERIKKGLEIRGMKQSELVEKTGIGKSSISTYISGAYEPKQKNIYKIAEALDVNEAWLMGADVPMEKIDTTRKSENNKEELKLLNNYNKLNLLGKIKLIEYSNDLIENSKYTEIENNQTNLVTIAKKEPKSLEEMYKERLAAHDDDLTEEEKKEMDRRIMEVLKKKK</sequence>
<reference evidence="5" key="1">
    <citation type="submission" date="2019-12" db="EMBL/GenBank/DDBJ databases">
        <title>Microbes associate with the intestines of laboratory mice.</title>
        <authorList>
            <person name="Navarre W."/>
            <person name="Wong E."/>
        </authorList>
    </citation>
    <scope>NUCLEOTIDE SEQUENCE</scope>
    <source>
        <strain evidence="5">NM79_F5</strain>
    </source>
</reference>
<keyword evidence="1" id="KW-0805">Transcription regulation</keyword>
<dbReference type="SMART" id="SM00530">
    <property type="entry name" value="HTH_XRE"/>
    <property type="match status" value="1"/>
</dbReference>
<keyword evidence="3" id="KW-0804">Transcription</keyword>
<dbReference type="SUPFAM" id="SSF47413">
    <property type="entry name" value="lambda repressor-like DNA-binding domains"/>
    <property type="match status" value="1"/>
</dbReference>
<dbReference type="RefSeq" id="WP_160358322.1">
    <property type="nucleotide sequence ID" value="NZ_WSRQ01000006.1"/>
</dbReference>
<evidence type="ECO:0000256" key="1">
    <source>
        <dbReference type="ARBA" id="ARBA00023015"/>
    </source>
</evidence>
<evidence type="ECO:0000256" key="3">
    <source>
        <dbReference type="ARBA" id="ARBA00023163"/>
    </source>
</evidence>
<dbReference type="Proteomes" id="UP000656077">
    <property type="component" value="Unassembled WGS sequence"/>
</dbReference>